<evidence type="ECO:0000259" key="2">
    <source>
        <dbReference type="SMART" id="SM00047"/>
    </source>
</evidence>
<dbReference type="Pfam" id="PF01832">
    <property type="entry name" value="Glucosaminidase"/>
    <property type="match status" value="1"/>
</dbReference>
<dbReference type="KEGG" id="pyg:AWM70_11080"/>
<dbReference type="EMBL" id="CP014167">
    <property type="protein sequence ID" value="ANS75079.1"/>
    <property type="molecule type" value="Genomic_DNA"/>
</dbReference>
<accession>A0A1B1N0Y8</accession>
<reference evidence="3 4" key="1">
    <citation type="submission" date="2016-01" db="EMBL/GenBank/DDBJ databases">
        <title>Complete Genome Sequence of Paenibacillus yonginensis DCY84, a novel Plant Growth-Promoting Bacteria with Elicitation of Induced Systemic Resistance.</title>
        <authorList>
            <person name="Kim Y.J."/>
            <person name="Yang D.C."/>
            <person name="Sukweenadhi J."/>
        </authorList>
    </citation>
    <scope>NUCLEOTIDE SEQUENCE [LARGE SCALE GENOMIC DNA]</scope>
    <source>
        <strain evidence="3 4">DCY84</strain>
    </source>
</reference>
<evidence type="ECO:0000313" key="3">
    <source>
        <dbReference type="EMBL" id="ANS75079.1"/>
    </source>
</evidence>
<gene>
    <name evidence="3" type="ORF">AWM70_11080</name>
</gene>
<sequence>MATTYRFEAFLELLVPVVQRVRQEGSPIFPSVRLAQSWLETGGVIPDWNNLGGYKVGGGKPTPYWDGTSVSTATREYVNGTETTVSANWRAYSSIYAFYKDQDLLFQSARYERVRLAQTPEEQCQALYLCGYASDPNYAAKLIQILTANHLKTYDNASQNVQDPDAEKLEELNRRLAAMEKKLNMSGKEPVPGWAVSAAEAGLAVKAISSITDKSVPSFIALQMLKNLGLLEADTAAALRKWEKNK</sequence>
<dbReference type="PRINTS" id="PR01002">
    <property type="entry name" value="FLGFLGJ"/>
</dbReference>
<dbReference type="AlphaFoldDB" id="A0A1B1N0Y8"/>
<dbReference type="InterPro" id="IPR051056">
    <property type="entry name" value="Glycosyl_Hydrolase_73"/>
</dbReference>
<protein>
    <recommendedName>
        <fullName evidence="2">Mannosyl-glycoprotein endo-beta-N-acetylglucosamidase-like domain-containing protein</fullName>
    </recommendedName>
</protein>
<dbReference type="Proteomes" id="UP000092573">
    <property type="component" value="Chromosome"/>
</dbReference>
<evidence type="ECO:0000313" key="4">
    <source>
        <dbReference type="Proteomes" id="UP000092573"/>
    </source>
</evidence>
<keyword evidence="4" id="KW-1185">Reference proteome</keyword>
<dbReference type="STRING" id="1462996.AWM70_11080"/>
<dbReference type="InterPro" id="IPR002901">
    <property type="entry name" value="MGlyc_endo_b_GlcNAc-like_dom"/>
</dbReference>
<dbReference type="RefSeq" id="WP_068696377.1">
    <property type="nucleotide sequence ID" value="NZ_CP014167.1"/>
</dbReference>
<dbReference type="PANTHER" id="PTHR33308:SF9">
    <property type="entry name" value="PEPTIDOGLYCAN HYDROLASE FLGJ"/>
    <property type="match status" value="1"/>
</dbReference>
<feature type="domain" description="Mannosyl-glycoprotein endo-beta-N-acetylglucosamidase-like" evidence="2">
    <location>
        <begin position="1"/>
        <end position="155"/>
    </location>
</feature>
<dbReference type="PANTHER" id="PTHR33308">
    <property type="entry name" value="PEPTIDOGLYCAN HYDROLASE FLGJ"/>
    <property type="match status" value="1"/>
</dbReference>
<dbReference type="Gene3D" id="1.10.530.10">
    <property type="match status" value="1"/>
</dbReference>
<proteinExistence type="predicted"/>
<evidence type="ECO:0000256" key="1">
    <source>
        <dbReference type="ARBA" id="ARBA00022801"/>
    </source>
</evidence>
<organism evidence="3 4">
    <name type="scientific">Paenibacillus yonginensis</name>
    <dbReference type="NCBI Taxonomy" id="1462996"/>
    <lineage>
        <taxon>Bacteria</taxon>
        <taxon>Bacillati</taxon>
        <taxon>Bacillota</taxon>
        <taxon>Bacilli</taxon>
        <taxon>Bacillales</taxon>
        <taxon>Paenibacillaceae</taxon>
        <taxon>Paenibacillus</taxon>
    </lineage>
</organism>
<keyword evidence="1" id="KW-0378">Hydrolase</keyword>
<dbReference type="OrthoDB" id="977752at2"/>
<name>A0A1B1N0Y8_9BACL</name>
<dbReference type="SMART" id="SM00047">
    <property type="entry name" value="LYZ2"/>
    <property type="match status" value="1"/>
</dbReference>
<dbReference type="GO" id="GO:0004040">
    <property type="term" value="F:amidase activity"/>
    <property type="evidence" value="ECO:0007669"/>
    <property type="project" value="InterPro"/>
</dbReference>